<dbReference type="RefSeq" id="WP_344042580.1">
    <property type="nucleotide sequence ID" value="NZ_BAAAPB010000001.1"/>
</dbReference>
<keyword evidence="2" id="KW-0288">FMN</keyword>
<feature type="domain" description="Luciferase-like" evidence="5">
    <location>
        <begin position="5"/>
        <end position="229"/>
    </location>
</feature>
<comment type="caution">
    <text evidence="6">The sequence shown here is derived from an EMBL/GenBank/DDBJ whole genome shotgun (WGS) entry which is preliminary data.</text>
</comment>
<organism evidence="6 7">
    <name type="scientific">Nocardioides panacihumi</name>
    <dbReference type="NCBI Taxonomy" id="400774"/>
    <lineage>
        <taxon>Bacteria</taxon>
        <taxon>Bacillati</taxon>
        <taxon>Actinomycetota</taxon>
        <taxon>Actinomycetes</taxon>
        <taxon>Propionibacteriales</taxon>
        <taxon>Nocardioidaceae</taxon>
        <taxon>Nocardioides</taxon>
    </lineage>
</organism>
<dbReference type="PANTHER" id="PTHR42847">
    <property type="entry name" value="ALKANESULFONATE MONOOXYGENASE"/>
    <property type="match status" value="1"/>
</dbReference>
<name>A0ABP5BT45_9ACTN</name>
<keyword evidence="1" id="KW-0285">Flavoprotein</keyword>
<dbReference type="InterPro" id="IPR011251">
    <property type="entry name" value="Luciferase-like_dom"/>
</dbReference>
<keyword evidence="7" id="KW-1185">Reference proteome</keyword>
<dbReference type="InterPro" id="IPR019921">
    <property type="entry name" value="Lucif-like_OxRdtase_Rv2161c"/>
</dbReference>
<evidence type="ECO:0000256" key="2">
    <source>
        <dbReference type="ARBA" id="ARBA00022643"/>
    </source>
</evidence>
<dbReference type="SUPFAM" id="SSF51679">
    <property type="entry name" value="Bacterial luciferase-like"/>
    <property type="match status" value="1"/>
</dbReference>
<protein>
    <submittedName>
        <fullName evidence="6">LLM class flavin-dependent oxidoreductase</fullName>
    </submittedName>
</protein>
<keyword evidence="4" id="KW-0503">Monooxygenase</keyword>
<dbReference type="Pfam" id="PF00296">
    <property type="entry name" value="Bac_luciferase"/>
    <property type="match status" value="1"/>
</dbReference>
<evidence type="ECO:0000313" key="6">
    <source>
        <dbReference type="EMBL" id="GAA1950786.1"/>
    </source>
</evidence>
<accession>A0ABP5BT45</accession>
<evidence type="ECO:0000313" key="7">
    <source>
        <dbReference type="Proteomes" id="UP001500571"/>
    </source>
</evidence>
<sequence>MKFSLWPNASRPATDIVAAARAADDAGWFGVWIADHYMPNTGDTSFAPGDTHEAWGLLPAIAVTTRRVRIGTLVSPTSIHHPAVLANRAATIDHLSGGRMVLGLGAGWQVNEHAAYGIELEPPGPRVTRFSEAIRIVRSLLTEDATTFAGDVYTITDAPCDPKPIQERLPILVGTSSPRMLRITARHADEWNTWGTPQSAAGARARLVEACERVGRDPATVRCSVNAMVDLDGETPAPGRPHVAGSAEQLVEAMAAYAEAGFDEFNLPDANLGDTFAERSDRIARFKAEVADRLG</sequence>
<evidence type="ECO:0000259" key="5">
    <source>
        <dbReference type="Pfam" id="PF00296"/>
    </source>
</evidence>
<dbReference type="Gene3D" id="3.20.20.30">
    <property type="entry name" value="Luciferase-like domain"/>
    <property type="match status" value="1"/>
</dbReference>
<keyword evidence="3" id="KW-0560">Oxidoreductase</keyword>
<dbReference type="PANTHER" id="PTHR42847:SF4">
    <property type="entry name" value="ALKANESULFONATE MONOOXYGENASE-RELATED"/>
    <property type="match status" value="1"/>
</dbReference>
<proteinExistence type="predicted"/>
<gene>
    <name evidence="6" type="ORF">GCM10009798_07660</name>
</gene>
<dbReference type="InterPro" id="IPR036661">
    <property type="entry name" value="Luciferase-like_sf"/>
</dbReference>
<dbReference type="InterPro" id="IPR050172">
    <property type="entry name" value="SsuD_RutA_monooxygenase"/>
</dbReference>
<evidence type="ECO:0000256" key="1">
    <source>
        <dbReference type="ARBA" id="ARBA00022630"/>
    </source>
</evidence>
<reference evidence="7" key="1">
    <citation type="journal article" date="2019" name="Int. J. Syst. Evol. Microbiol.">
        <title>The Global Catalogue of Microorganisms (GCM) 10K type strain sequencing project: providing services to taxonomists for standard genome sequencing and annotation.</title>
        <authorList>
            <consortium name="The Broad Institute Genomics Platform"/>
            <consortium name="The Broad Institute Genome Sequencing Center for Infectious Disease"/>
            <person name="Wu L."/>
            <person name="Ma J."/>
        </authorList>
    </citation>
    <scope>NUCLEOTIDE SEQUENCE [LARGE SCALE GENOMIC DNA]</scope>
    <source>
        <strain evidence="7">JCM 15309</strain>
    </source>
</reference>
<dbReference type="Proteomes" id="UP001500571">
    <property type="component" value="Unassembled WGS sequence"/>
</dbReference>
<dbReference type="EMBL" id="BAAAPB010000001">
    <property type="protein sequence ID" value="GAA1950786.1"/>
    <property type="molecule type" value="Genomic_DNA"/>
</dbReference>
<dbReference type="NCBIfam" id="TIGR03619">
    <property type="entry name" value="F420_Rv2161c"/>
    <property type="match status" value="1"/>
</dbReference>
<evidence type="ECO:0000256" key="3">
    <source>
        <dbReference type="ARBA" id="ARBA00023002"/>
    </source>
</evidence>
<evidence type="ECO:0000256" key="4">
    <source>
        <dbReference type="ARBA" id="ARBA00023033"/>
    </source>
</evidence>